<dbReference type="EMBL" id="JAJHZM010000013">
    <property type="protein sequence ID" value="MDC4182118.1"/>
    <property type="molecule type" value="Genomic_DNA"/>
</dbReference>
<dbReference type="AlphaFoldDB" id="A0AAW6HRS7"/>
<keyword evidence="5" id="KW-1185">Reference proteome</keyword>
<accession>A0AAW6HRS7</accession>
<feature type="chain" id="PRO_5043554763" description="P97/LppS family protein" evidence="1">
    <location>
        <begin position="25"/>
        <end position="999"/>
    </location>
</feature>
<keyword evidence="1" id="KW-0732">Signal</keyword>
<dbReference type="RefSeq" id="WP_255034849.1">
    <property type="nucleotide sequence ID" value="NZ_CP101414.1"/>
</dbReference>
<protein>
    <recommendedName>
        <fullName evidence="6">P97/LppS family protein</fullName>
    </recommendedName>
</protein>
<gene>
    <name evidence="2" type="ORF">LNO68_02850</name>
    <name evidence="3" type="ORF">LNO71_02805</name>
</gene>
<evidence type="ECO:0000313" key="2">
    <source>
        <dbReference type="EMBL" id="MDC4182118.1"/>
    </source>
</evidence>
<proteinExistence type="predicted"/>
<evidence type="ECO:0000313" key="3">
    <source>
        <dbReference type="EMBL" id="MDC4183566.1"/>
    </source>
</evidence>
<feature type="signal peptide" evidence="1">
    <location>
        <begin position="1"/>
        <end position="24"/>
    </location>
</feature>
<dbReference type="Proteomes" id="UP001220940">
    <property type="component" value="Unassembled WGS sequence"/>
</dbReference>
<evidence type="ECO:0008006" key="6">
    <source>
        <dbReference type="Google" id="ProtNLM"/>
    </source>
</evidence>
<reference evidence="3 5" key="1">
    <citation type="submission" date="2021-11" db="EMBL/GenBank/DDBJ databases">
        <title>Description of Mycoplasma bradburyaesp. nov.from sea birds: a tribute to a great mycoplasmologist.</title>
        <authorList>
            <person name="Ramirez A.S."/>
            <person name="Poveda C."/>
            <person name="Suarez-Perez A."/>
            <person name="Rosales R.S."/>
            <person name="Dijkman R."/>
            <person name="Feberwee A."/>
            <person name="Spergser J."/>
            <person name="Szostak M.P."/>
            <person name="Ressel L."/>
            <person name="Calabuig P."/>
            <person name="Catania S."/>
            <person name="Gobbo F."/>
            <person name="Timofte D."/>
            <person name="Poveda J.B."/>
        </authorList>
    </citation>
    <scope>NUCLEOTIDE SEQUENCE</scope>
    <source>
        <strain evidence="2 5">T158</strain>
        <strain evidence="3">T264</strain>
    </source>
</reference>
<evidence type="ECO:0000313" key="5">
    <source>
        <dbReference type="Proteomes" id="UP001220940"/>
    </source>
</evidence>
<dbReference type="InterPro" id="IPR054689">
    <property type="entry name" value="MG075-like"/>
</dbReference>
<comment type="caution">
    <text evidence="3">The sequence shown here is derived from an EMBL/GenBank/DDBJ whole genome shotgun (WGS) entry which is preliminary data.</text>
</comment>
<sequence length="999" mass="113997">MNKKAKLIVSFGLSMSLIGSVALGAGITLYQKHTQAKNKDQSEEISPDQPITSIQTNGTIDDKITQEASYKAVETNESALNLINKSELAHNTDLYLASHSIQPELDSLAARKVNRSNKKIIEADVSSYFIDLFNRNDKKFSVYKNLLLVKTAGSSEYLSVSISASYYIKNDSEKQREVWINNRKFSINSKTTLELLVYTDKNPSFLKKATVFLDDNNRLNWSMDRVYFTLRSIDGSYTENWSLDNLVFNKNNPSLNVNLRNIKRGYTEYDAIKNFVGENKKLNASLNESILKDSLRRNYEDQFNLAKQYAGYIYHISKWMIQNRSEPFNVSKFIVDNASTISEVLIYTLEQTLKNDKVKILKSLIYDLLTSSSANNKSKTLFRIVLDYKDRIINFLSESNLVNITPYRSLIDNFFNSITETNPKRAENELRDKIIDFLPTIKELIKEDSPFAPYLDLLSKILKSPKPYFIDSIIKDPVVFNVILDFAYNSFSSSLDIRLKEAFDLSKQAIYSLLMDNNTKSFNDILINFFNNDFQVIFAILNFFNIKIDINNPATKFLFDNFVFNNDSLKDQKGLENVVSILSDLIELISPENLSKITFIPLNNNQTNRIEFISTFDELKIANLSYGYSLNFNNLAIKNSTIKKIINLIPTSATFQSFIDRYVTQAAINDAADKAVEEAKKASGLGVAIYGNQNLKNEVVRNINTLKDQLAKTNIKQLVTELLFGKLNFDDEGDFINLNGSIDISIKGNNIQVLPYYEQNNGKTLFNYQLLGITKEINLANLVNNSQLIKDNYENSNQVIQYQNLSKKLFAVTRSFFNSLKETLNHQPIRIIDNLVLDFSNKIYLDQSIETNKIVKNAYDPKLLIRDQTTKPGLEISKQDATANWNTTDNNNIIIDQQLSNKFNNLIHPIGIQNRYLIKSIKPFSTGELKASLGLNFNLTVILFPVTIPLNLKIGIEQRILSYDLIAPYNVADDLDNNNVVFVNKVSKHWENTLFKIGA</sequence>
<dbReference type="NCBIfam" id="NF045696">
    <property type="entry name" value="MG075_fam"/>
    <property type="match status" value="1"/>
</dbReference>
<organism evidence="3 4">
    <name type="scientific">Mycoplasma bradburyae</name>
    <dbReference type="NCBI Taxonomy" id="2963128"/>
    <lineage>
        <taxon>Bacteria</taxon>
        <taxon>Bacillati</taxon>
        <taxon>Mycoplasmatota</taxon>
        <taxon>Mollicutes</taxon>
        <taxon>Mycoplasmataceae</taxon>
        <taxon>Mycoplasma</taxon>
    </lineage>
</organism>
<dbReference type="Proteomes" id="UP001216384">
    <property type="component" value="Unassembled WGS sequence"/>
</dbReference>
<evidence type="ECO:0000256" key="1">
    <source>
        <dbReference type="SAM" id="SignalP"/>
    </source>
</evidence>
<name>A0AAW6HRS7_9MOLU</name>
<dbReference type="InterPro" id="IPR057145">
    <property type="entry name" value="P116"/>
</dbReference>
<dbReference type="Pfam" id="PF23707">
    <property type="entry name" value="P116"/>
    <property type="match status" value="1"/>
</dbReference>
<evidence type="ECO:0000313" key="4">
    <source>
        <dbReference type="Proteomes" id="UP001216384"/>
    </source>
</evidence>
<dbReference type="EMBL" id="JAJHZP010000015">
    <property type="protein sequence ID" value="MDC4183566.1"/>
    <property type="molecule type" value="Genomic_DNA"/>
</dbReference>